<evidence type="ECO:0000256" key="1">
    <source>
        <dbReference type="ARBA" id="ARBA00023015"/>
    </source>
</evidence>
<dbReference type="InterPro" id="IPR041490">
    <property type="entry name" value="KstR2_TetR_C"/>
</dbReference>
<dbReference type="EMBL" id="BMEQ01000003">
    <property type="protein sequence ID" value="GGG48557.1"/>
    <property type="molecule type" value="Genomic_DNA"/>
</dbReference>
<keyword evidence="2 4" id="KW-0238">DNA-binding</keyword>
<dbReference type="Gene3D" id="1.10.10.60">
    <property type="entry name" value="Homeodomain-like"/>
    <property type="match status" value="1"/>
</dbReference>
<protein>
    <submittedName>
        <fullName evidence="7">TetR family transcriptional regulator</fullName>
    </submittedName>
</protein>
<dbReference type="Gene3D" id="1.10.357.10">
    <property type="entry name" value="Tetracycline Repressor, domain 2"/>
    <property type="match status" value="1"/>
</dbReference>
<dbReference type="Pfam" id="PF17932">
    <property type="entry name" value="TetR_C_24"/>
    <property type="match status" value="1"/>
</dbReference>
<dbReference type="AlphaFoldDB" id="A0A917GJ60"/>
<dbReference type="PANTHER" id="PTHR30055">
    <property type="entry name" value="HTH-TYPE TRANSCRIPTIONAL REGULATOR RUTR"/>
    <property type="match status" value="1"/>
</dbReference>
<name>A0A917GJ60_9MICC</name>
<dbReference type="SUPFAM" id="SSF46689">
    <property type="entry name" value="Homeodomain-like"/>
    <property type="match status" value="1"/>
</dbReference>
<evidence type="ECO:0000313" key="7">
    <source>
        <dbReference type="EMBL" id="GGG48557.1"/>
    </source>
</evidence>
<dbReference type="InterPro" id="IPR001647">
    <property type="entry name" value="HTH_TetR"/>
</dbReference>
<dbReference type="RefSeq" id="WP_188534615.1">
    <property type="nucleotide sequence ID" value="NZ_BMEQ01000003.1"/>
</dbReference>
<keyword evidence="8" id="KW-1185">Reference proteome</keyword>
<gene>
    <name evidence="7" type="ORF">GCM10011374_08680</name>
</gene>
<dbReference type="SUPFAM" id="SSF48498">
    <property type="entry name" value="Tetracyclin repressor-like, C-terminal domain"/>
    <property type="match status" value="1"/>
</dbReference>
<dbReference type="InterPro" id="IPR009057">
    <property type="entry name" value="Homeodomain-like_sf"/>
</dbReference>
<evidence type="ECO:0000259" key="6">
    <source>
        <dbReference type="PROSITE" id="PS50977"/>
    </source>
</evidence>
<organism evidence="7 8">
    <name type="scientific">Kocuria dechangensis</name>
    <dbReference type="NCBI Taxonomy" id="1176249"/>
    <lineage>
        <taxon>Bacteria</taxon>
        <taxon>Bacillati</taxon>
        <taxon>Actinomycetota</taxon>
        <taxon>Actinomycetes</taxon>
        <taxon>Micrococcales</taxon>
        <taxon>Micrococcaceae</taxon>
        <taxon>Kocuria</taxon>
    </lineage>
</organism>
<proteinExistence type="predicted"/>
<evidence type="ECO:0000256" key="5">
    <source>
        <dbReference type="SAM" id="MobiDB-lite"/>
    </source>
</evidence>
<evidence type="ECO:0000313" key="8">
    <source>
        <dbReference type="Proteomes" id="UP000638848"/>
    </source>
</evidence>
<dbReference type="InterPro" id="IPR036271">
    <property type="entry name" value="Tet_transcr_reg_TetR-rel_C_sf"/>
</dbReference>
<dbReference type="InterPro" id="IPR050109">
    <property type="entry name" value="HTH-type_TetR-like_transc_reg"/>
</dbReference>
<comment type="caution">
    <text evidence="7">The sequence shown here is derived from an EMBL/GenBank/DDBJ whole genome shotgun (WGS) entry which is preliminary data.</text>
</comment>
<dbReference type="PANTHER" id="PTHR30055:SF234">
    <property type="entry name" value="HTH-TYPE TRANSCRIPTIONAL REGULATOR BETI"/>
    <property type="match status" value="1"/>
</dbReference>
<sequence>MSYASVLPPAAGGSPRRGRPGYDRETLLRICVDVFNVHGYDATSMGTLSKNLGISKSAIYHHVESKEEILEQALSRALDALEEVVQGGEAMAAPAVDRLEDVIRGTVRVLVEQMPYVTLLLRLRGNSEVETRALERRRTITRRVGQLIAQAQTEGAVRDDLSARSASRLLLGMINSIVDWYKPDVETSAETSTAALADTVVALAFSGLRTS</sequence>
<keyword evidence="3" id="KW-0804">Transcription</keyword>
<dbReference type="GO" id="GO:0000976">
    <property type="term" value="F:transcription cis-regulatory region binding"/>
    <property type="evidence" value="ECO:0007669"/>
    <property type="project" value="TreeGrafter"/>
</dbReference>
<feature type="region of interest" description="Disordered" evidence="5">
    <location>
        <begin position="1"/>
        <end position="20"/>
    </location>
</feature>
<dbReference type="PROSITE" id="PS50977">
    <property type="entry name" value="HTH_TETR_2"/>
    <property type="match status" value="1"/>
</dbReference>
<evidence type="ECO:0000256" key="2">
    <source>
        <dbReference type="ARBA" id="ARBA00023125"/>
    </source>
</evidence>
<dbReference type="Pfam" id="PF00440">
    <property type="entry name" value="TetR_N"/>
    <property type="match status" value="1"/>
</dbReference>
<evidence type="ECO:0000256" key="4">
    <source>
        <dbReference type="PROSITE-ProRule" id="PRU00335"/>
    </source>
</evidence>
<keyword evidence="1" id="KW-0805">Transcription regulation</keyword>
<reference evidence="7" key="1">
    <citation type="journal article" date="2014" name="Int. J. Syst. Evol. Microbiol.">
        <title>Complete genome sequence of Corynebacterium casei LMG S-19264T (=DSM 44701T), isolated from a smear-ripened cheese.</title>
        <authorList>
            <consortium name="US DOE Joint Genome Institute (JGI-PGF)"/>
            <person name="Walter F."/>
            <person name="Albersmeier A."/>
            <person name="Kalinowski J."/>
            <person name="Ruckert C."/>
        </authorList>
    </citation>
    <scope>NUCLEOTIDE SEQUENCE</scope>
    <source>
        <strain evidence="7">CGMCC 1.12187</strain>
    </source>
</reference>
<feature type="DNA-binding region" description="H-T-H motif" evidence="4">
    <location>
        <begin position="44"/>
        <end position="63"/>
    </location>
</feature>
<dbReference type="GO" id="GO:0003700">
    <property type="term" value="F:DNA-binding transcription factor activity"/>
    <property type="evidence" value="ECO:0007669"/>
    <property type="project" value="TreeGrafter"/>
</dbReference>
<accession>A0A917GJ60</accession>
<dbReference type="PRINTS" id="PR00455">
    <property type="entry name" value="HTHTETR"/>
</dbReference>
<dbReference type="Proteomes" id="UP000638848">
    <property type="component" value="Unassembled WGS sequence"/>
</dbReference>
<feature type="domain" description="HTH tetR-type" evidence="6">
    <location>
        <begin position="21"/>
        <end position="81"/>
    </location>
</feature>
<evidence type="ECO:0000256" key="3">
    <source>
        <dbReference type="ARBA" id="ARBA00023163"/>
    </source>
</evidence>
<reference evidence="7" key="2">
    <citation type="submission" date="2020-09" db="EMBL/GenBank/DDBJ databases">
        <authorList>
            <person name="Sun Q."/>
            <person name="Zhou Y."/>
        </authorList>
    </citation>
    <scope>NUCLEOTIDE SEQUENCE</scope>
    <source>
        <strain evidence="7">CGMCC 1.12187</strain>
    </source>
</reference>